<proteinExistence type="predicted"/>
<accession>A0AAV4PAF7</accession>
<evidence type="ECO:0000313" key="1">
    <source>
        <dbReference type="EMBL" id="GIX92127.1"/>
    </source>
</evidence>
<gene>
    <name evidence="1" type="ORF">CEXT_476951</name>
</gene>
<dbReference type="EMBL" id="BPLR01021659">
    <property type="protein sequence ID" value="GIX92127.1"/>
    <property type="molecule type" value="Genomic_DNA"/>
</dbReference>
<protein>
    <submittedName>
        <fullName evidence="1">Uncharacterized protein</fullName>
    </submittedName>
</protein>
<evidence type="ECO:0000313" key="2">
    <source>
        <dbReference type="Proteomes" id="UP001054945"/>
    </source>
</evidence>
<comment type="caution">
    <text evidence="1">The sequence shown here is derived from an EMBL/GenBank/DDBJ whole genome shotgun (WGS) entry which is preliminary data.</text>
</comment>
<keyword evidence="2" id="KW-1185">Reference proteome</keyword>
<name>A0AAV4PAF7_CAEEX</name>
<reference evidence="1 2" key="1">
    <citation type="submission" date="2021-06" db="EMBL/GenBank/DDBJ databases">
        <title>Caerostris extrusa draft genome.</title>
        <authorList>
            <person name="Kono N."/>
            <person name="Arakawa K."/>
        </authorList>
    </citation>
    <scope>NUCLEOTIDE SEQUENCE [LARGE SCALE GENOMIC DNA]</scope>
</reference>
<sequence length="83" mass="9221">MIIDKDNLPRHPAEYKNSAAGLESRNAFPATTSIMESSNCSINQRCLKHGKPYFFRECSIVGLIENTTCINCGKQENLTKPSS</sequence>
<dbReference type="AlphaFoldDB" id="A0AAV4PAF7"/>
<dbReference type="Proteomes" id="UP001054945">
    <property type="component" value="Unassembled WGS sequence"/>
</dbReference>
<organism evidence="1 2">
    <name type="scientific">Caerostris extrusa</name>
    <name type="common">Bark spider</name>
    <name type="synonym">Caerostris bankana</name>
    <dbReference type="NCBI Taxonomy" id="172846"/>
    <lineage>
        <taxon>Eukaryota</taxon>
        <taxon>Metazoa</taxon>
        <taxon>Ecdysozoa</taxon>
        <taxon>Arthropoda</taxon>
        <taxon>Chelicerata</taxon>
        <taxon>Arachnida</taxon>
        <taxon>Araneae</taxon>
        <taxon>Araneomorphae</taxon>
        <taxon>Entelegynae</taxon>
        <taxon>Araneoidea</taxon>
        <taxon>Araneidae</taxon>
        <taxon>Caerostris</taxon>
    </lineage>
</organism>